<name>A0A9D1WU59_9FIRM</name>
<dbReference type="Pfam" id="PF04055">
    <property type="entry name" value="Radical_SAM"/>
    <property type="match status" value="1"/>
</dbReference>
<dbReference type="EMBL" id="DXEM01000012">
    <property type="protein sequence ID" value="HIX67283.1"/>
    <property type="molecule type" value="Genomic_DNA"/>
</dbReference>
<dbReference type="SFLD" id="SFLDS00029">
    <property type="entry name" value="Radical_SAM"/>
    <property type="match status" value="1"/>
</dbReference>
<dbReference type="InterPro" id="IPR023404">
    <property type="entry name" value="rSAM_horseshoe"/>
</dbReference>
<dbReference type="AlphaFoldDB" id="A0A9D1WU59"/>
<dbReference type="PANTHER" id="PTHR13932">
    <property type="entry name" value="COPROPORPHYRINIGEN III OXIDASE"/>
    <property type="match status" value="1"/>
</dbReference>
<dbReference type="SFLD" id="SFLDG01082">
    <property type="entry name" value="B12-binding_domain_containing"/>
    <property type="match status" value="1"/>
</dbReference>
<reference evidence="2" key="1">
    <citation type="journal article" date="2021" name="PeerJ">
        <title>Extensive microbial diversity within the chicken gut microbiome revealed by metagenomics and culture.</title>
        <authorList>
            <person name="Gilroy R."/>
            <person name="Ravi A."/>
            <person name="Getino M."/>
            <person name="Pursley I."/>
            <person name="Horton D.L."/>
            <person name="Alikhan N.F."/>
            <person name="Baker D."/>
            <person name="Gharbi K."/>
            <person name="Hall N."/>
            <person name="Watson M."/>
            <person name="Adriaenssens E.M."/>
            <person name="Foster-Nyarko E."/>
            <person name="Jarju S."/>
            <person name="Secka A."/>
            <person name="Antonio M."/>
            <person name="Oren A."/>
            <person name="Chaudhuri R.R."/>
            <person name="La Ragione R."/>
            <person name="Hildebrand F."/>
            <person name="Pallen M.J."/>
        </authorList>
    </citation>
    <scope>NUCLEOTIDE SEQUENCE</scope>
    <source>
        <strain evidence="2">CHK191-13928</strain>
    </source>
</reference>
<proteinExistence type="predicted"/>
<dbReference type="Proteomes" id="UP000886721">
    <property type="component" value="Unassembled WGS sequence"/>
</dbReference>
<keyword evidence="2" id="KW-0560">Oxidoreductase</keyword>
<dbReference type="Gene3D" id="3.80.30.20">
    <property type="entry name" value="tm_1862 like domain"/>
    <property type="match status" value="1"/>
</dbReference>
<dbReference type="GO" id="GO:0051539">
    <property type="term" value="F:4 iron, 4 sulfur cluster binding"/>
    <property type="evidence" value="ECO:0007669"/>
    <property type="project" value="TreeGrafter"/>
</dbReference>
<dbReference type="InterPro" id="IPR006638">
    <property type="entry name" value="Elp3/MiaA/NifB-like_rSAM"/>
</dbReference>
<dbReference type="PANTHER" id="PTHR13932:SF1">
    <property type="entry name" value="OXYGEN-INDEPENDENT COPROPORPHYRINOGEN-III OXIDASE-LIKE PROTEIN HEMZ"/>
    <property type="match status" value="1"/>
</dbReference>
<evidence type="ECO:0000259" key="1">
    <source>
        <dbReference type="PROSITE" id="PS51918"/>
    </source>
</evidence>
<dbReference type="GO" id="GO:0005737">
    <property type="term" value="C:cytoplasm"/>
    <property type="evidence" value="ECO:0007669"/>
    <property type="project" value="TreeGrafter"/>
</dbReference>
<dbReference type="GO" id="GO:0051989">
    <property type="term" value="F:coproporphyrinogen dehydrogenase activity"/>
    <property type="evidence" value="ECO:0007669"/>
    <property type="project" value="UniProtKB-EC"/>
</dbReference>
<sequence length="479" mass="55474">MIGLIQNETIYEYDIRSLILAFMIGEKIELTNHVDSIYDFVLEVFYEKEKVWLKLYQKGEFLQEETLTGNYQEKRTFKNKMKRGIYRLFSEVLRKELPWGTLTGIRPTKIVFDGFAKGKPREQIIEDMQRDYLTSKGKAILCTEVVEKERDLLRRFPYQNGYSLYIGIPFCPSTCLYCSFASYPIGAYQKQVKSYLKALMKEAAFVRDRYQGKKLETLYIGGGTPTALAKDDLEILLDGINQYFPFETIREVTVEAGRPDSLDQEKLKVLSKYGVTRISINPQTMNDRTLQRIGRNHTAQDVREKFYLAREAGFDNINMDTICGLPEEGMKELEQTYRAIEELAPESLTVHALAIKRSSKFQQVKEHYHRYGATPEMIDYAIGRAGDMGLEPYYLYRQKNIPGNLENIGFSKKSKECLYNILIMEELHDIIAIGAGTSSKIMDRGIGSIARVENLKDVFQYIARIDEMIHRKEEKMNVK</sequence>
<dbReference type="PROSITE" id="PS51918">
    <property type="entry name" value="RADICAL_SAM"/>
    <property type="match status" value="1"/>
</dbReference>
<gene>
    <name evidence="2" type="primary">hemZ</name>
    <name evidence="2" type="ORF">H9735_04040</name>
</gene>
<dbReference type="GO" id="GO:0006779">
    <property type="term" value="P:porphyrin-containing compound biosynthetic process"/>
    <property type="evidence" value="ECO:0007669"/>
    <property type="project" value="TreeGrafter"/>
</dbReference>
<dbReference type="EC" id="1.3.98.3" evidence="2"/>
<dbReference type="CDD" id="cd01335">
    <property type="entry name" value="Radical_SAM"/>
    <property type="match status" value="1"/>
</dbReference>
<feature type="domain" description="Radical SAM core" evidence="1">
    <location>
        <begin position="156"/>
        <end position="391"/>
    </location>
</feature>
<dbReference type="InterPro" id="IPR007197">
    <property type="entry name" value="rSAM"/>
</dbReference>
<evidence type="ECO:0000313" key="2">
    <source>
        <dbReference type="EMBL" id="HIX67283.1"/>
    </source>
</evidence>
<dbReference type="SFLD" id="SFLDF00310">
    <property type="entry name" value="oxygen-independent_coproporphy"/>
    <property type="match status" value="1"/>
</dbReference>
<evidence type="ECO:0000313" key="3">
    <source>
        <dbReference type="Proteomes" id="UP000886721"/>
    </source>
</evidence>
<dbReference type="InterPro" id="IPR023995">
    <property type="entry name" value="HemZ"/>
</dbReference>
<dbReference type="InterPro" id="IPR034505">
    <property type="entry name" value="Coproporphyrinogen-III_oxidase"/>
</dbReference>
<dbReference type="NCBIfam" id="TIGR03994">
    <property type="entry name" value="rSAM_HemZ"/>
    <property type="match status" value="1"/>
</dbReference>
<dbReference type="SUPFAM" id="SSF102114">
    <property type="entry name" value="Radical SAM enzymes"/>
    <property type="match status" value="1"/>
</dbReference>
<dbReference type="InterPro" id="IPR058240">
    <property type="entry name" value="rSAM_sf"/>
</dbReference>
<comment type="caution">
    <text evidence="2">The sequence shown here is derived from an EMBL/GenBank/DDBJ whole genome shotgun (WGS) entry which is preliminary data.</text>
</comment>
<accession>A0A9D1WU59</accession>
<dbReference type="SFLD" id="SFLDG01065">
    <property type="entry name" value="anaerobic_coproporphyrinogen-I"/>
    <property type="match status" value="1"/>
</dbReference>
<protein>
    <submittedName>
        <fullName evidence="2">Coproporphyrinogen dehydrogenase HemZ</fullName>
        <ecNumber evidence="2">1.3.98.3</ecNumber>
    </submittedName>
</protein>
<organism evidence="2 3">
    <name type="scientific">Candidatus Anaerostipes excrementavium</name>
    <dbReference type="NCBI Taxonomy" id="2838463"/>
    <lineage>
        <taxon>Bacteria</taxon>
        <taxon>Bacillati</taxon>
        <taxon>Bacillota</taxon>
        <taxon>Clostridia</taxon>
        <taxon>Lachnospirales</taxon>
        <taxon>Lachnospiraceae</taxon>
        <taxon>Anaerostipes</taxon>
    </lineage>
</organism>
<dbReference type="SMART" id="SM00729">
    <property type="entry name" value="Elp3"/>
    <property type="match status" value="1"/>
</dbReference>
<reference evidence="2" key="2">
    <citation type="submission" date="2021-04" db="EMBL/GenBank/DDBJ databases">
        <authorList>
            <person name="Gilroy R."/>
        </authorList>
    </citation>
    <scope>NUCLEOTIDE SEQUENCE</scope>
    <source>
        <strain evidence="2">CHK191-13928</strain>
    </source>
</reference>